<name>A0A1E3P5F8_WICAA</name>
<dbReference type="AlphaFoldDB" id="A0A1E3P5F8"/>
<dbReference type="PROSITE" id="PS50048">
    <property type="entry name" value="ZN2_CY6_FUNGAL_2"/>
    <property type="match status" value="1"/>
</dbReference>
<dbReference type="Proteomes" id="UP000094112">
    <property type="component" value="Unassembled WGS sequence"/>
</dbReference>
<reference evidence="9 10" key="1">
    <citation type="journal article" date="2016" name="Proc. Natl. Acad. Sci. U.S.A.">
        <title>Comparative genomics of biotechnologically important yeasts.</title>
        <authorList>
            <person name="Riley R."/>
            <person name="Haridas S."/>
            <person name="Wolfe K.H."/>
            <person name="Lopes M.R."/>
            <person name="Hittinger C.T."/>
            <person name="Goeker M."/>
            <person name="Salamov A.A."/>
            <person name="Wisecaver J.H."/>
            <person name="Long T.M."/>
            <person name="Calvey C.H."/>
            <person name="Aerts A.L."/>
            <person name="Barry K.W."/>
            <person name="Choi C."/>
            <person name="Clum A."/>
            <person name="Coughlan A.Y."/>
            <person name="Deshpande S."/>
            <person name="Douglass A.P."/>
            <person name="Hanson S.J."/>
            <person name="Klenk H.-P."/>
            <person name="LaButti K.M."/>
            <person name="Lapidus A."/>
            <person name="Lindquist E.A."/>
            <person name="Lipzen A.M."/>
            <person name="Meier-Kolthoff J.P."/>
            <person name="Ohm R.A."/>
            <person name="Otillar R.P."/>
            <person name="Pangilinan J.L."/>
            <person name="Peng Y."/>
            <person name="Rokas A."/>
            <person name="Rosa C.A."/>
            <person name="Scheuner C."/>
            <person name="Sibirny A.A."/>
            <person name="Slot J.C."/>
            <person name="Stielow J.B."/>
            <person name="Sun H."/>
            <person name="Kurtzman C.P."/>
            <person name="Blackwell M."/>
            <person name="Grigoriev I.V."/>
            <person name="Jeffries T.W."/>
        </authorList>
    </citation>
    <scope>NUCLEOTIDE SEQUENCE [LARGE SCALE GENOMIC DNA]</scope>
    <source>
        <strain evidence="10">ATCC 58044 / CBS 1984 / NCYC 433 / NRRL Y-366-8</strain>
    </source>
</reference>
<dbReference type="OrthoDB" id="3251668at2759"/>
<keyword evidence="1" id="KW-0479">Metal-binding</keyword>
<dbReference type="PROSITE" id="PS00463">
    <property type="entry name" value="ZN2_CY6_FUNGAL_1"/>
    <property type="match status" value="1"/>
</dbReference>
<keyword evidence="3" id="KW-0805">Transcription regulation</keyword>
<feature type="compositionally biased region" description="Low complexity" evidence="7">
    <location>
        <begin position="405"/>
        <end position="433"/>
    </location>
</feature>
<feature type="compositionally biased region" description="Low complexity" evidence="7">
    <location>
        <begin position="1"/>
        <end position="10"/>
    </location>
</feature>
<evidence type="ECO:0000256" key="2">
    <source>
        <dbReference type="ARBA" id="ARBA00022833"/>
    </source>
</evidence>
<dbReference type="Gene3D" id="4.10.240.10">
    <property type="entry name" value="Zn(2)-C6 fungal-type DNA-binding domain"/>
    <property type="match status" value="1"/>
</dbReference>
<feature type="region of interest" description="Disordered" evidence="7">
    <location>
        <begin position="290"/>
        <end position="313"/>
    </location>
</feature>
<sequence length="533" mass="60489">MSSTSFGTTSKKNKNKSNPAITDYDRSKLKAHREQLQKEIDRIAGLLKGKDVHNSPIDSLASIASGAPSNTPVHSPKRYSYSSSKNYITGRPLRSQVKPFQLQASLQEDESHNLQLDDNHRRSSNSKFLSINDLLSSENNFSTLHHESSPLGDKTLDFINQTSVTANNTLFHNYSGNVQVDSTKKTDVGETSNTIVPIDVLEDRKSHVAKGVDISITSSQNRSRFDPNYSSPFVSRTSMKRETFFTNNYSNVLDYEVSKNLLALSSSPMPKFETRFPDPRPIHELFESVPNMDDHLREDDERTNSVLPSDEEEEFNIKEVDIENLDDDHEDFGFKSDKIDEDLKKPDKNPVYSSSPQGPKFEVSSNIRLALRKRKPVNYCIESTEGDKLGDSPKTSRLKRRTLRSLKQTKQQVSFASSSPAKRTSSSGSNKSSCYHRRKKSFLPRSKSGCWTCRIRKKKCTEEKPSCIQCENLGLKCDGYSDEKPLFMHNAQLQRKRLDEIKDHTSKRKKIGIKKAKFTLGNDNNYDGDENYD</sequence>
<dbReference type="Pfam" id="PF00172">
    <property type="entry name" value="Zn_clus"/>
    <property type="match status" value="1"/>
</dbReference>
<feature type="region of interest" description="Disordered" evidence="7">
    <location>
        <begin position="1"/>
        <end position="29"/>
    </location>
</feature>
<dbReference type="PANTHER" id="PTHR36206:SF12">
    <property type="entry name" value="ASPERCRYPTIN BIOSYNTHESIS CLUSTER-SPECIFIC TRANSCRIPTION REGULATOR ATNN-RELATED"/>
    <property type="match status" value="1"/>
</dbReference>
<keyword evidence="10" id="KW-1185">Reference proteome</keyword>
<dbReference type="InterPro" id="IPR001138">
    <property type="entry name" value="Zn2Cys6_DnaBD"/>
</dbReference>
<keyword evidence="6" id="KW-0539">Nucleus</keyword>
<dbReference type="SUPFAM" id="SSF57701">
    <property type="entry name" value="Zn2/Cys6 DNA-binding domain"/>
    <property type="match status" value="1"/>
</dbReference>
<keyword evidence="5" id="KW-0804">Transcription</keyword>
<protein>
    <recommendedName>
        <fullName evidence="8">Zn(2)-C6 fungal-type domain-containing protein</fullName>
    </recommendedName>
</protein>
<dbReference type="GeneID" id="30201788"/>
<feature type="domain" description="Zn(2)-C6 fungal-type" evidence="8">
    <location>
        <begin position="449"/>
        <end position="477"/>
    </location>
</feature>
<dbReference type="GO" id="GO:0008270">
    <property type="term" value="F:zinc ion binding"/>
    <property type="evidence" value="ECO:0007669"/>
    <property type="project" value="InterPro"/>
</dbReference>
<evidence type="ECO:0000256" key="5">
    <source>
        <dbReference type="ARBA" id="ARBA00023163"/>
    </source>
</evidence>
<evidence type="ECO:0000313" key="10">
    <source>
        <dbReference type="Proteomes" id="UP000094112"/>
    </source>
</evidence>
<dbReference type="SMART" id="SM00066">
    <property type="entry name" value="GAL4"/>
    <property type="match status" value="1"/>
</dbReference>
<keyword evidence="4" id="KW-0238">DNA-binding</keyword>
<dbReference type="GO" id="GO:0000981">
    <property type="term" value="F:DNA-binding transcription factor activity, RNA polymerase II-specific"/>
    <property type="evidence" value="ECO:0007669"/>
    <property type="project" value="InterPro"/>
</dbReference>
<evidence type="ECO:0000256" key="7">
    <source>
        <dbReference type="SAM" id="MobiDB-lite"/>
    </source>
</evidence>
<dbReference type="CDD" id="cd00067">
    <property type="entry name" value="GAL4"/>
    <property type="match status" value="1"/>
</dbReference>
<feature type="region of interest" description="Disordered" evidence="7">
    <location>
        <begin position="62"/>
        <end position="82"/>
    </location>
</feature>
<evidence type="ECO:0000256" key="4">
    <source>
        <dbReference type="ARBA" id="ARBA00023125"/>
    </source>
</evidence>
<dbReference type="InterPro" id="IPR052360">
    <property type="entry name" value="Transcr_Regulatory_Proteins"/>
</dbReference>
<evidence type="ECO:0000256" key="6">
    <source>
        <dbReference type="ARBA" id="ARBA00023242"/>
    </source>
</evidence>
<gene>
    <name evidence="9" type="ORF">WICANDRAFT_77352</name>
</gene>
<evidence type="ECO:0000256" key="1">
    <source>
        <dbReference type="ARBA" id="ARBA00022723"/>
    </source>
</evidence>
<dbReference type="EMBL" id="KV454209">
    <property type="protein sequence ID" value="ODQ60675.1"/>
    <property type="molecule type" value="Genomic_DNA"/>
</dbReference>
<proteinExistence type="predicted"/>
<dbReference type="GO" id="GO:0003677">
    <property type="term" value="F:DNA binding"/>
    <property type="evidence" value="ECO:0007669"/>
    <property type="project" value="UniProtKB-KW"/>
</dbReference>
<keyword evidence="2" id="KW-0862">Zinc</keyword>
<feature type="region of interest" description="Disordered" evidence="7">
    <location>
        <begin position="326"/>
        <end position="367"/>
    </location>
</feature>
<accession>A0A1E3P5F8</accession>
<evidence type="ECO:0000313" key="9">
    <source>
        <dbReference type="EMBL" id="ODQ60675.1"/>
    </source>
</evidence>
<organism evidence="9 10">
    <name type="scientific">Wickerhamomyces anomalus (strain ATCC 58044 / CBS 1984 / NCYC 433 / NRRL Y-366-8)</name>
    <name type="common">Yeast</name>
    <name type="synonym">Hansenula anomala</name>
    <dbReference type="NCBI Taxonomy" id="683960"/>
    <lineage>
        <taxon>Eukaryota</taxon>
        <taxon>Fungi</taxon>
        <taxon>Dikarya</taxon>
        <taxon>Ascomycota</taxon>
        <taxon>Saccharomycotina</taxon>
        <taxon>Saccharomycetes</taxon>
        <taxon>Phaffomycetales</taxon>
        <taxon>Wickerhamomycetaceae</taxon>
        <taxon>Wickerhamomyces</taxon>
    </lineage>
</organism>
<dbReference type="STRING" id="683960.A0A1E3P5F8"/>
<evidence type="ECO:0000256" key="3">
    <source>
        <dbReference type="ARBA" id="ARBA00023015"/>
    </source>
</evidence>
<feature type="region of interest" description="Disordered" evidence="7">
    <location>
        <begin position="383"/>
        <end position="438"/>
    </location>
</feature>
<dbReference type="InterPro" id="IPR036864">
    <property type="entry name" value="Zn2-C6_fun-type_DNA-bd_sf"/>
</dbReference>
<dbReference type="PANTHER" id="PTHR36206">
    <property type="entry name" value="ASPERCRYPTIN BIOSYNTHESIS CLUSTER-SPECIFIC TRANSCRIPTION REGULATOR ATNN-RELATED"/>
    <property type="match status" value="1"/>
</dbReference>
<evidence type="ECO:0000259" key="8">
    <source>
        <dbReference type="PROSITE" id="PS50048"/>
    </source>
</evidence>
<feature type="compositionally biased region" description="Basic and acidic residues" evidence="7">
    <location>
        <begin position="290"/>
        <end position="303"/>
    </location>
</feature>
<feature type="compositionally biased region" description="Basic and acidic residues" evidence="7">
    <location>
        <begin position="331"/>
        <end position="348"/>
    </location>
</feature>
<dbReference type="RefSeq" id="XP_019039882.1">
    <property type="nucleotide sequence ID" value="XM_019184542.1"/>
</dbReference>
<feature type="compositionally biased region" description="Polar residues" evidence="7">
    <location>
        <begin position="351"/>
        <end position="367"/>
    </location>
</feature>